<dbReference type="Pfam" id="PF06182">
    <property type="entry name" value="ABC2_membrane_6"/>
    <property type="match status" value="1"/>
</dbReference>
<dbReference type="eggNOG" id="COG3694">
    <property type="taxonomic scope" value="Bacteria"/>
</dbReference>
<proteinExistence type="predicted"/>
<feature type="transmembrane region" description="Helical" evidence="1">
    <location>
        <begin position="75"/>
        <end position="97"/>
    </location>
</feature>
<evidence type="ECO:0008006" key="4">
    <source>
        <dbReference type="Google" id="ProtNLM"/>
    </source>
</evidence>
<comment type="caution">
    <text evidence="2">The sequence shown here is derived from an EMBL/GenBank/DDBJ whole genome shotgun (WGS) entry which is preliminary data.</text>
</comment>
<dbReference type="STRING" id="1157490.EL26_23250"/>
<keyword evidence="1" id="KW-0812">Transmembrane</keyword>
<keyword evidence="1" id="KW-1133">Transmembrane helix</keyword>
<gene>
    <name evidence="2" type="ORF">EL26_23250</name>
</gene>
<dbReference type="InterPro" id="IPR010390">
    <property type="entry name" value="ABC-2_transporter-like"/>
</dbReference>
<feature type="transmembrane region" description="Helical" evidence="1">
    <location>
        <begin position="231"/>
        <end position="251"/>
    </location>
</feature>
<feature type="transmembrane region" description="Helical" evidence="1">
    <location>
        <begin position="150"/>
        <end position="175"/>
    </location>
</feature>
<organism evidence="2 3">
    <name type="scientific">Tumebacillus flagellatus</name>
    <dbReference type="NCBI Taxonomy" id="1157490"/>
    <lineage>
        <taxon>Bacteria</taxon>
        <taxon>Bacillati</taxon>
        <taxon>Bacillota</taxon>
        <taxon>Bacilli</taxon>
        <taxon>Bacillales</taxon>
        <taxon>Alicyclobacillaceae</taxon>
        <taxon>Tumebacillus</taxon>
    </lineage>
</organism>
<protein>
    <recommendedName>
        <fullName evidence="4">ABC transporter permease</fullName>
    </recommendedName>
</protein>
<feature type="transmembrane region" description="Helical" evidence="1">
    <location>
        <begin position="181"/>
        <end position="199"/>
    </location>
</feature>
<dbReference type="PANTHER" id="PTHR36833:SF1">
    <property type="entry name" value="INTEGRAL MEMBRANE TRANSPORT PROTEIN"/>
    <property type="match status" value="1"/>
</dbReference>
<evidence type="ECO:0000313" key="2">
    <source>
        <dbReference type="EMBL" id="KEO80999.1"/>
    </source>
</evidence>
<dbReference type="AlphaFoldDB" id="A0A074LIN1"/>
<feature type="transmembrane region" description="Helical" evidence="1">
    <location>
        <begin position="34"/>
        <end position="54"/>
    </location>
</feature>
<name>A0A074LIN1_9BACL</name>
<dbReference type="OrthoDB" id="9788195at2"/>
<accession>A0A074LIN1</accession>
<evidence type="ECO:0000256" key="1">
    <source>
        <dbReference type="SAM" id="Phobius"/>
    </source>
</evidence>
<dbReference type="PANTHER" id="PTHR36833">
    <property type="entry name" value="SLR0610 PROTEIN-RELATED"/>
    <property type="match status" value="1"/>
</dbReference>
<sequence length="268" mass="29213">MSTAAKKSLSLLQFLLTTWKLNLAGAMEFRMSFSISVGTMILNNFVWVFFWGIYFTKFPLVNGWTLQDVMMVQAIGNGAFGVAAVFFGNFIGIANIVSTGQLDTYLAQPKPVLLNVLVSKMTVSAIGDLLFCLILYGLYGVHTGLGLAKFLLALLIGAAIMVFFNVLAQSLAFFIGNAEGLGFQVFNAFLTVSLYPTNIFHGLGKLILFTALPAGYISFLPIGLLRDWSNSFVWGAVGVALGLALLAFRVFRIGLKRYGSGNMMTMRM</sequence>
<evidence type="ECO:0000313" key="3">
    <source>
        <dbReference type="Proteomes" id="UP000027931"/>
    </source>
</evidence>
<dbReference type="Proteomes" id="UP000027931">
    <property type="component" value="Unassembled WGS sequence"/>
</dbReference>
<feature type="transmembrane region" description="Helical" evidence="1">
    <location>
        <begin position="117"/>
        <end position="138"/>
    </location>
</feature>
<reference evidence="2 3" key="1">
    <citation type="journal article" date="2013" name="Int. J. Syst. Evol. Microbiol.">
        <title>Tumebacillus flagellatus sp. nov., an alpha-amylase/pullulanase-producing bacterium isolated from cassava wastewater.</title>
        <authorList>
            <person name="Wang Q."/>
            <person name="Xie N."/>
            <person name="Qin Y."/>
            <person name="Shen N."/>
            <person name="Zhu J."/>
            <person name="Mi H."/>
            <person name="Huang R."/>
        </authorList>
    </citation>
    <scope>NUCLEOTIDE SEQUENCE [LARGE SCALE GENOMIC DNA]</scope>
    <source>
        <strain evidence="2 3">GST4</strain>
    </source>
</reference>
<keyword evidence="1" id="KW-0472">Membrane</keyword>
<keyword evidence="3" id="KW-1185">Reference proteome</keyword>
<dbReference type="RefSeq" id="WP_038094435.1">
    <property type="nucleotide sequence ID" value="NZ_JMIR01000051.1"/>
</dbReference>
<feature type="transmembrane region" description="Helical" evidence="1">
    <location>
        <begin position="206"/>
        <end position="225"/>
    </location>
</feature>
<dbReference type="EMBL" id="JMIR01000051">
    <property type="protein sequence ID" value="KEO80999.1"/>
    <property type="molecule type" value="Genomic_DNA"/>
</dbReference>